<dbReference type="AlphaFoldDB" id="A0A0J8JLZ5"/>
<feature type="signal peptide" evidence="1">
    <location>
        <begin position="1"/>
        <end position="22"/>
    </location>
</feature>
<dbReference type="STRING" id="1513271.XM47_07765"/>
<dbReference type="EMBL" id="LAZL01000010">
    <property type="protein sequence ID" value="KMT65586.1"/>
    <property type="molecule type" value="Genomic_DNA"/>
</dbReference>
<reference evidence="2 3" key="1">
    <citation type="submission" date="2015-04" db="EMBL/GenBank/DDBJ databases">
        <title>Draft Genome Sequence of the Novel Agar-Digesting Marine Bacterium Q1.</title>
        <authorList>
            <person name="Li Y."/>
            <person name="Li D."/>
            <person name="Chen G."/>
            <person name="Du Z."/>
        </authorList>
    </citation>
    <scope>NUCLEOTIDE SEQUENCE [LARGE SCALE GENOMIC DNA]</scope>
    <source>
        <strain evidence="2 3">Q1</strain>
    </source>
</reference>
<sequence>MPKEWVLRLSCLLLFCTSTGCASNKETIKNTQLEASRAQFLLLKQSDSASLNLKKLAKLEQSFAKHDDLDNLWQVYYLTAKLHYQNKNTGQASNSIQQCINLTQFFTNKEALQTCQIFNVFIKPSQTQIYSEILVKPASNHIETLVLAYSGEIDLAFEKKEAIPKENLSERAYLYYMYGKKHADKDNIKLALNLFKQTNQSLYVTDCLYLLSKLYQTESNYAQAEFYATRALASASANNHKHLASIESLLNELKNVR</sequence>
<dbReference type="Proteomes" id="UP000037600">
    <property type="component" value="Unassembled WGS sequence"/>
</dbReference>
<protein>
    <recommendedName>
        <fullName evidence="4">Lipoprotein</fullName>
    </recommendedName>
</protein>
<keyword evidence="1" id="KW-0732">Signal</keyword>
<evidence type="ECO:0000313" key="2">
    <source>
        <dbReference type="EMBL" id="KMT65586.1"/>
    </source>
</evidence>
<evidence type="ECO:0000256" key="1">
    <source>
        <dbReference type="SAM" id="SignalP"/>
    </source>
</evidence>
<dbReference type="PROSITE" id="PS51257">
    <property type="entry name" value="PROKAR_LIPOPROTEIN"/>
    <property type="match status" value="1"/>
</dbReference>
<accession>A0A0J8JLZ5</accession>
<evidence type="ECO:0008006" key="4">
    <source>
        <dbReference type="Google" id="ProtNLM"/>
    </source>
</evidence>
<dbReference type="RefSeq" id="WP_048691375.1">
    <property type="nucleotide sequence ID" value="NZ_KQ130487.1"/>
</dbReference>
<organism evidence="2 3">
    <name type="scientific">Catenovulum maritimum</name>
    <dbReference type="NCBI Taxonomy" id="1513271"/>
    <lineage>
        <taxon>Bacteria</taxon>
        <taxon>Pseudomonadati</taxon>
        <taxon>Pseudomonadota</taxon>
        <taxon>Gammaproteobacteria</taxon>
        <taxon>Alteromonadales</taxon>
        <taxon>Alteromonadaceae</taxon>
        <taxon>Catenovulum</taxon>
    </lineage>
</organism>
<gene>
    <name evidence="2" type="ORF">XM47_07765</name>
</gene>
<proteinExistence type="predicted"/>
<evidence type="ECO:0000313" key="3">
    <source>
        <dbReference type="Proteomes" id="UP000037600"/>
    </source>
</evidence>
<feature type="chain" id="PRO_5005301451" description="Lipoprotein" evidence="1">
    <location>
        <begin position="23"/>
        <end position="257"/>
    </location>
</feature>
<name>A0A0J8JLZ5_9ALTE</name>
<comment type="caution">
    <text evidence="2">The sequence shown here is derived from an EMBL/GenBank/DDBJ whole genome shotgun (WGS) entry which is preliminary data.</text>
</comment>
<keyword evidence="3" id="KW-1185">Reference proteome</keyword>